<dbReference type="AlphaFoldDB" id="B8G7M0"/>
<evidence type="ECO:0000313" key="3">
    <source>
        <dbReference type="Proteomes" id="UP000002508"/>
    </source>
</evidence>
<dbReference type="RefSeq" id="WP_015941902.1">
    <property type="nucleotide sequence ID" value="NC_011831.1"/>
</dbReference>
<dbReference type="GO" id="GO:0016887">
    <property type="term" value="F:ATP hydrolysis activity"/>
    <property type="evidence" value="ECO:0007669"/>
    <property type="project" value="InterPro"/>
</dbReference>
<feature type="domain" description="ATPase dynein-related AAA" evidence="1">
    <location>
        <begin position="256"/>
        <end position="414"/>
    </location>
</feature>
<reference evidence="2" key="1">
    <citation type="submission" date="2008-12" db="EMBL/GenBank/DDBJ databases">
        <title>Complete sequence of Chloroflexus aggregans DSM 9485.</title>
        <authorList>
            <consortium name="US DOE Joint Genome Institute"/>
            <person name="Lucas S."/>
            <person name="Copeland A."/>
            <person name="Lapidus A."/>
            <person name="Glavina del Rio T."/>
            <person name="Dalin E."/>
            <person name="Tice H."/>
            <person name="Pitluck S."/>
            <person name="Foster B."/>
            <person name="Larimer F."/>
            <person name="Land M."/>
            <person name="Hauser L."/>
            <person name="Kyrpides N."/>
            <person name="Mikhailova N."/>
            <person name="Bryant D."/>
            <person name="Richardson P."/>
        </authorList>
    </citation>
    <scope>NUCLEOTIDE SEQUENCE</scope>
    <source>
        <strain evidence="2">DSM 9485</strain>
    </source>
</reference>
<dbReference type="Proteomes" id="UP000002508">
    <property type="component" value="Chromosome"/>
</dbReference>
<dbReference type="SUPFAM" id="SSF52540">
    <property type="entry name" value="P-loop containing nucleoside triphosphate hydrolases"/>
    <property type="match status" value="1"/>
</dbReference>
<dbReference type="InterPro" id="IPR027417">
    <property type="entry name" value="P-loop_NTPase"/>
</dbReference>
<accession>B8G7M0</accession>
<dbReference type="KEGG" id="cag:Cagg_3197"/>
<keyword evidence="3" id="KW-1185">Reference proteome</keyword>
<name>B8G7M0_CHLAD</name>
<organism evidence="2 3">
    <name type="scientific">Chloroflexus aggregans (strain MD-66 / DSM 9485)</name>
    <dbReference type="NCBI Taxonomy" id="326427"/>
    <lineage>
        <taxon>Bacteria</taxon>
        <taxon>Bacillati</taxon>
        <taxon>Chloroflexota</taxon>
        <taxon>Chloroflexia</taxon>
        <taxon>Chloroflexales</taxon>
        <taxon>Chloroflexineae</taxon>
        <taxon>Chloroflexaceae</taxon>
        <taxon>Chloroflexus</taxon>
    </lineage>
</organism>
<protein>
    <submittedName>
        <fullName evidence="2">ATPase associated with various cellular activities AAA_5</fullName>
    </submittedName>
</protein>
<proteinExistence type="predicted"/>
<gene>
    <name evidence="2" type="ordered locus">Cagg_3197</name>
</gene>
<sequence length="542" mass="60766">MPFSLPALQALLEPGVGPRWQAVQRLLHPEMLALANRVAERAAKLLARQWPLYELSFKTRRAIDRGRGRRDPIEDYWFAFDRPPRGAGVMLTVSGAERTVAAGLQLWGIRRPQLAQLWRDARPLWEPLIDRIGTEGQARFTSRRPLLPGMRWIDHYLAQRQAQYLWAGFVYPWENLPSAERLIDDLCALLPLNEALMELAELDLAATNTLCETSAVYVAGTPLFEQIAATIRRRGMVIDDQTLHAFHLAVQARPLVILAGPSGSGKTWLTRLYADALIGVGEGQANPIYLPVAVQPDWHSARDLLGYYNSLTGLYQPTPFLRHLLAAAGDPGQTYIVCLDEMNLARPEYYLAPILSAMETSDGLIDLGTPLAETPLAGGGTVRNPFRLPINVRLIGTVNVDESTFALSDKVLDRANLIELKQVDLPALRTMYGQRIDEQVWHLLTEFQTHLSAAGKPAGYRALGETLRFIEQVSGMSALEALDMQLMQRLLPRVRGDDTPRFRQALRSLLTLCSGRLPRSAERLEQMLARLDREGYTDFYGY</sequence>
<evidence type="ECO:0000313" key="2">
    <source>
        <dbReference type="EMBL" id="ACL26055.1"/>
    </source>
</evidence>
<dbReference type="HOGENOM" id="CLU_011498_2_0_0"/>
<dbReference type="Pfam" id="PF07728">
    <property type="entry name" value="AAA_5"/>
    <property type="match status" value="1"/>
</dbReference>
<evidence type="ECO:0000259" key="1">
    <source>
        <dbReference type="Pfam" id="PF07728"/>
    </source>
</evidence>
<dbReference type="OrthoDB" id="9781481at2"/>
<dbReference type="GO" id="GO:0005524">
    <property type="term" value="F:ATP binding"/>
    <property type="evidence" value="ECO:0007669"/>
    <property type="project" value="InterPro"/>
</dbReference>
<dbReference type="STRING" id="326427.Cagg_3197"/>
<dbReference type="EMBL" id="CP001337">
    <property type="protein sequence ID" value="ACL26055.1"/>
    <property type="molecule type" value="Genomic_DNA"/>
</dbReference>
<dbReference type="eggNOG" id="COG1401">
    <property type="taxonomic scope" value="Bacteria"/>
</dbReference>
<dbReference type="Gene3D" id="3.40.50.300">
    <property type="entry name" value="P-loop containing nucleotide triphosphate hydrolases"/>
    <property type="match status" value="1"/>
</dbReference>
<dbReference type="InterPro" id="IPR011704">
    <property type="entry name" value="ATPase_dyneun-rel_AAA"/>
</dbReference>